<dbReference type="Gene3D" id="3.40.630.40">
    <property type="entry name" value="Zn-dependent exopeptidases"/>
    <property type="match status" value="1"/>
</dbReference>
<gene>
    <name evidence="1" type="ORF">FHS90_002104</name>
</gene>
<dbReference type="InterPro" id="IPR007709">
    <property type="entry name" value="N-FG_amidohydro"/>
</dbReference>
<name>A0A839GUD2_9BACT</name>
<dbReference type="Proteomes" id="UP000563094">
    <property type="component" value="Unassembled WGS sequence"/>
</dbReference>
<dbReference type="GO" id="GO:0016787">
    <property type="term" value="F:hydrolase activity"/>
    <property type="evidence" value="ECO:0007669"/>
    <property type="project" value="UniProtKB-KW"/>
</dbReference>
<accession>A0A839GUD2</accession>
<comment type="caution">
    <text evidence="1">The sequence shown here is derived from an EMBL/GenBank/DDBJ whole genome shotgun (WGS) entry which is preliminary data.</text>
</comment>
<dbReference type="RefSeq" id="WP_182512943.1">
    <property type="nucleotide sequence ID" value="NZ_JACJIQ010000007.1"/>
</dbReference>
<evidence type="ECO:0000313" key="1">
    <source>
        <dbReference type="EMBL" id="MBA9077391.1"/>
    </source>
</evidence>
<proteinExistence type="predicted"/>
<evidence type="ECO:0000313" key="2">
    <source>
        <dbReference type="Proteomes" id="UP000563094"/>
    </source>
</evidence>
<keyword evidence="1" id="KW-0378">Hydrolase</keyword>
<dbReference type="AlphaFoldDB" id="A0A839GUD2"/>
<dbReference type="EMBL" id="JACJIQ010000007">
    <property type="protein sequence ID" value="MBA9077391.1"/>
    <property type="molecule type" value="Genomic_DNA"/>
</dbReference>
<keyword evidence="2" id="KW-1185">Reference proteome</keyword>
<organism evidence="1 2">
    <name type="scientific">Rufibacter quisquiliarum</name>
    <dbReference type="NCBI Taxonomy" id="1549639"/>
    <lineage>
        <taxon>Bacteria</taxon>
        <taxon>Pseudomonadati</taxon>
        <taxon>Bacteroidota</taxon>
        <taxon>Cytophagia</taxon>
        <taxon>Cytophagales</taxon>
        <taxon>Hymenobacteraceae</taxon>
        <taxon>Rufibacter</taxon>
    </lineage>
</organism>
<reference evidence="1 2" key="1">
    <citation type="submission" date="2020-08" db="EMBL/GenBank/DDBJ databases">
        <title>Genomic Encyclopedia of Type Strains, Phase IV (KMG-IV): sequencing the most valuable type-strain genomes for metagenomic binning, comparative biology and taxonomic classification.</title>
        <authorList>
            <person name="Goeker M."/>
        </authorList>
    </citation>
    <scope>NUCLEOTIDE SEQUENCE [LARGE SCALE GENOMIC DNA]</scope>
    <source>
        <strain evidence="1 2">DSM 29854</strain>
    </source>
</reference>
<dbReference type="Pfam" id="PF05013">
    <property type="entry name" value="FGase"/>
    <property type="match status" value="1"/>
</dbReference>
<sequence>MNNAAEVKVLVTCEHGGNEIPRDYSQYFINAQQVLQSHRGYDIGALELFHQFITTAHFSTFSTTSRLLVELNRSEHHPQLFSEFTQKASPAEKTDILATHYHPYRQLVEQKVQEWVAGGGPVLHLSVHSFTPELMGKERKADIGLLYDPAREREQLFSARWRQLLEQEIPGLRVRYNYPYKGTADGLVTHLRRRFSPRQYAGLELEVNQRFPEQGLPAWPELQQALVKSFSRAL</sequence>
<dbReference type="SUPFAM" id="SSF53187">
    <property type="entry name" value="Zn-dependent exopeptidases"/>
    <property type="match status" value="1"/>
</dbReference>
<protein>
    <submittedName>
        <fullName evidence="1">Putative N-formylglutamate amidohydrolase</fullName>
    </submittedName>
</protein>